<sequence>MDQWCLNGFLDGKIIEEILQVRGQLVVIHKSMSQSNAHAATFDAEYEIKVAKALARGLYHIIVMFNNIQHHGKVQLHTVTQVKPDRIANFPLFQDDKLRQKRTGGLLQPQVKAALDAARGRVKSQS</sequence>
<dbReference type="AlphaFoldDB" id="A0A8J2NCJ7"/>
<protein>
    <submittedName>
        <fullName evidence="1">Uncharacterized protein</fullName>
    </submittedName>
</protein>
<evidence type="ECO:0000313" key="2">
    <source>
        <dbReference type="Proteomes" id="UP000693738"/>
    </source>
</evidence>
<comment type="caution">
    <text evidence="1">The sequence shown here is derived from an EMBL/GenBank/DDBJ whole genome shotgun (WGS) entry which is preliminary data.</text>
</comment>
<gene>
    <name evidence="1" type="ORF">FEQUK3_LOCUS8320</name>
</gene>
<dbReference type="EMBL" id="CAJSTJ010000151">
    <property type="protein sequence ID" value="CAG7562551.1"/>
    <property type="molecule type" value="Genomic_DNA"/>
</dbReference>
<name>A0A8J2NCJ7_FUSEQ</name>
<accession>A0A8J2NCJ7</accession>
<proteinExistence type="predicted"/>
<dbReference type="Proteomes" id="UP000693738">
    <property type="component" value="Unassembled WGS sequence"/>
</dbReference>
<evidence type="ECO:0000313" key="1">
    <source>
        <dbReference type="EMBL" id="CAG7562551.1"/>
    </source>
</evidence>
<organism evidence="1 2">
    <name type="scientific">Fusarium equiseti</name>
    <name type="common">Fusarium scirpi</name>
    <dbReference type="NCBI Taxonomy" id="61235"/>
    <lineage>
        <taxon>Eukaryota</taxon>
        <taxon>Fungi</taxon>
        <taxon>Dikarya</taxon>
        <taxon>Ascomycota</taxon>
        <taxon>Pezizomycotina</taxon>
        <taxon>Sordariomycetes</taxon>
        <taxon>Hypocreomycetidae</taxon>
        <taxon>Hypocreales</taxon>
        <taxon>Nectriaceae</taxon>
        <taxon>Fusarium</taxon>
        <taxon>Fusarium incarnatum-equiseti species complex</taxon>
    </lineage>
</organism>
<reference evidence="1" key="1">
    <citation type="submission" date="2021-05" db="EMBL/GenBank/DDBJ databases">
        <authorList>
            <person name="Khan N."/>
        </authorList>
    </citation>
    <scope>NUCLEOTIDE SEQUENCE</scope>
</reference>